<dbReference type="AlphaFoldDB" id="A0A4R1HPE7"/>
<keyword evidence="4" id="KW-1185">Reference proteome</keyword>
<dbReference type="Proteomes" id="UP000295560">
    <property type="component" value="Unassembled WGS sequence"/>
</dbReference>
<accession>A0A4R1HPE7</accession>
<organism evidence="3 4">
    <name type="scientific">Pseudonocardia endophytica</name>
    <dbReference type="NCBI Taxonomy" id="401976"/>
    <lineage>
        <taxon>Bacteria</taxon>
        <taxon>Bacillati</taxon>
        <taxon>Actinomycetota</taxon>
        <taxon>Actinomycetes</taxon>
        <taxon>Pseudonocardiales</taxon>
        <taxon>Pseudonocardiaceae</taxon>
        <taxon>Pseudonocardia</taxon>
    </lineage>
</organism>
<keyword evidence="2" id="KW-1133">Transmembrane helix</keyword>
<feature type="compositionally biased region" description="Basic and acidic residues" evidence="1">
    <location>
        <begin position="1"/>
        <end position="13"/>
    </location>
</feature>
<dbReference type="RefSeq" id="WP_132431003.1">
    <property type="nucleotide sequence ID" value="NZ_SMFZ01000002.1"/>
</dbReference>
<sequence>MSDHPTRAARPDRPLWGPVRRPGEVTPPGPLDAPTAEPDAATPAGPPSTGPDMPGASPWSGPEGPAASPWSGQQAQGAPWSSPEVPGASPGTVAAGVAALPAPDTAAAPGWAPAPGAPDGPAMFGGPATGNPYAGTLGGDLYGPATPSHPLSSPFTETRQRPTVPPQWTGPDRTHATPPPTVPPAPATPAAAGEWSRTRLIAVGITCAVALLVAGSGVVWAMNRVPGPAADAASVGQDPVSPASVAPAPASTQAAPDPTVRSGSGLVQVDAAAASNPLAQPVADLLDRHFTSINTLDYPTWTSTVSSRRAADQTADRWRSDYRSTRDGDVHVTSISDDGSGAATVGLRFTSQQDVADAPSDLSVGKICWSSRWPITGLPSAGTIGTAPKGTTTKQAC</sequence>
<name>A0A4R1HPE7_PSEEN</name>
<gene>
    <name evidence="3" type="ORF">EV378_6271</name>
</gene>
<comment type="caution">
    <text evidence="3">The sequence shown here is derived from an EMBL/GenBank/DDBJ whole genome shotgun (WGS) entry which is preliminary data.</text>
</comment>
<protein>
    <submittedName>
        <fullName evidence="3">Uncharacterized protein</fullName>
    </submittedName>
</protein>
<feature type="compositionally biased region" description="Pro residues" evidence="1">
    <location>
        <begin position="177"/>
        <end position="187"/>
    </location>
</feature>
<feature type="region of interest" description="Disordered" evidence="1">
    <location>
        <begin position="109"/>
        <end position="191"/>
    </location>
</feature>
<feature type="compositionally biased region" description="Low complexity" evidence="1">
    <location>
        <begin position="32"/>
        <end position="43"/>
    </location>
</feature>
<feature type="compositionally biased region" description="Low complexity" evidence="1">
    <location>
        <begin position="237"/>
        <end position="259"/>
    </location>
</feature>
<keyword evidence="2" id="KW-0812">Transmembrane</keyword>
<keyword evidence="2" id="KW-0472">Membrane</keyword>
<dbReference type="OrthoDB" id="5181866at2"/>
<proteinExistence type="predicted"/>
<evidence type="ECO:0000313" key="3">
    <source>
        <dbReference type="EMBL" id="TCK22270.1"/>
    </source>
</evidence>
<feature type="compositionally biased region" description="Low complexity" evidence="1">
    <location>
        <begin position="109"/>
        <end position="126"/>
    </location>
</feature>
<evidence type="ECO:0000256" key="1">
    <source>
        <dbReference type="SAM" id="MobiDB-lite"/>
    </source>
</evidence>
<reference evidence="3 4" key="1">
    <citation type="submission" date="2019-03" db="EMBL/GenBank/DDBJ databases">
        <title>Sequencing the genomes of 1000 actinobacteria strains.</title>
        <authorList>
            <person name="Klenk H.-P."/>
        </authorList>
    </citation>
    <scope>NUCLEOTIDE SEQUENCE [LARGE SCALE GENOMIC DNA]</scope>
    <source>
        <strain evidence="3 4">DSM 44969</strain>
    </source>
</reference>
<evidence type="ECO:0000313" key="4">
    <source>
        <dbReference type="Proteomes" id="UP000295560"/>
    </source>
</evidence>
<feature type="transmembrane region" description="Helical" evidence="2">
    <location>
        <begin position="200"/>
        <end position="222"/>
    </location>
</feature>
<feature type="region of interest" description="Disordered" evidence="1">
    <location>
        <begin position="1"/>
        <end position="97"/>
    </location>
</feature>
<evidence type="ECO:0000256" key="2">
    <source>
        <dbReference type="SAM" id="Phobius"/>
    </source>
</evidence>
<feature type="region of interest" description="Disordered" evidence="1">
    <location>
        <begin position="229"/>
        <end position="263"/>
    </location>
</feature>
<dbReference type="EMBL" id="SMFZ01000002">
    <property type="protein sequence ID" value="TCK22270.1"/>
    <property type="molecule type" value="Genomic_DNA"/>
</dbReference>